<dbReference type="AlphaFoldDB" id="A0A371FKQ7"/>
<proteinExistence type="predicted"/>
<reference evidence="1" key="1">
    <citation type="submission" date="2018-05" db="EMBL/GenBank/DDBJ databases">
        <title>Draft genome of Mucuna pruriens seed.</title>
        <authorList>
            <person name="Nnadi N.E."/>
            <person name="Vos R."/>
            <person name="Hasami M.H."/>
            <person name="Devisetty U.K."/>
            <person name="Aguiy J.C."/>
        </authorList>
    </citation>
    <scope>NUCLEOTIDE SEQUENCE [LARGE SCALE GENOMIC DNA]</scope>
    <source>
        <strain evidence="1">JCA_2017</strain>
    </source>
</reference>
<feature type="non-terminal residue" evidence="1">
    <location>
        <position position="1"/>
    </location>
</feature>
<protein>
    <submittedName>
        <fullName evidence="1">Uncharacterized protein</fullName>
    </submittedName>
</protein>
<comment type="caution">
    <text evidence="1">The sequence shown here is derived from an EMBL/GenBank/DDBJ whole genome shotgun (WGS) entry which is preliminary data.</text>
</comment>
<dbReference type="EMBL" id="QJKJ01008726">
    <property type="protein sequence ID" value="RDX78851.1"/>
    <property type="molecule type" value="Genomic_DNA"/>
</dbReference>
<accession>A0A371FKQ7</accession>
<evidence type="ECO:0000313" key="1">
    <source>
        <dbReference type="EMBL" id="RDX78851.1"/>
    </source>
</evidence>
<keyword evidence="2" id="KW-1185">Reference proteome</keyword>
<evidence type="ECO:0000313" key="2">
    <source>
        <dbReference type="Proteomes" id="UP000257109"/>
    </source>
</evidence>
<dbReference type="Proteomes" id="UP000257109">
    <property type="component" value="Unassembled WGS sequence"/>
</dbReference>
<sequence>MNDLDLKDEEYMLSEDEVFRKHESLMHQKSKNRWSKDVTDLIMEGIREVELLKEADQDNRKLISRFDKEKNKEADQELYTLTYGEINFNKNLVFNLLIKGRIILFMI</sequence>
<gene>
    <name evidence="1" type="ORF">CR513_40814</name>
</gene>
<name>A0A371FKQ7_MUCPR</name>
<organism evidence="1 2">
    <name type="scientific">Mucuna pruriens</name>
    <name type="common">Velvet bean</name>
    <name type="synonym">Dolichos pruriens</name>
    <dbReference type="NCBI Taxonomy" id="157652"/>
    <lineage>
        <taxon>Eukaryota</taxon>
        <taxon>Viridiplantae</taxon>
        <taxon>Streptophyta</taxon>
        <taxon>Embryophyta</taxon>
        <taxon>Tracheophyta</taxon>
        <taxon>Spermatophyta</taxon>
        <taxon>Magnoliopsida</taxon>
        <taxon>eudicotyledons</taxon>
        <taxon>Gunneridae</taxon>
        <taxon>Pentapetalae</taxon>
        <taxon>rosids</taxon>
        <taxon>fabids</taxon>
        <taxon>Fabales</taxon>
        <taxon>Fabaceae</taxon>
        <taxon>Papilionoideae</taxon>
        <taxon>50 kb inversion clade</taxon>
        <taxon>NPAAA clade</taxon>
        <taxon>indigoferoid/millettioid clade</taxon>
        <taxon>Phaseoleae</taxon>
        <taxon>Mucuna</taxon>
    </lineage>
</organism>